<evidence type="ECO:0000256" key="1">
    <source>
        <dbReference type="SAM" id="MobiDB-lite"/>
    </source>
</evidence>
<name>X0UFG8_9ZZZZ</name>
<dbReference type="Pfam" id="PF01663">
    <property type="entry name" value="Phosphodiest"/>
    <property type="match status" value="1"/>
</dbReference>
<feature type="non-terminal residue" evidence="2">
    <location>
        <position position="1"/>
    </location>
</feature>
<evidence type="ECO:0008006" key="3">
    <source>
        <dbReference type="Google" id="ProtNLM"/>
    </source>
</evidence>
<dbReference type="InterPro" id="IPR002591">
    <property type="entry name" value="Phosphodiest/P_Trfase"/>
</dbReference>
<feature type="non-terminal residue" evidence="2">
    <location>
        <position position="281"/>
    </location>
</feature>
<dbReference type="EMBL" id="BARS01016438">
    <property type="protein sequence ID" value="GAF87265.1"/>
    <property type="molecule type" value="Genomic_DNA"/>
</dbReference>
<gene>
    <name evidence="2" type="ORF">S01H1_27056</name>
</gene>
<accession>X0UFG8</accession>
<evidence type="ECO:0000313" key="2">
    <source>
        <dbReference type="EMBL" id="GAF87265.1"/>
    </source>
</evidence>
<reference evidence="2" key="1">
    <citation type="journal article" date="2014" name="Front. Microbiol.">
        <title>High frequency of phylogenetically diverse reductive dehalogenase-homologous genes in deep subseafloor sedimentary metagenomes.</title>
        <authorList>
            <person name="Kawai M."/>
            <person name="Futagami T."/>
            <person name="Toyoda A."/>
            <person name="Takaki Y."/>
            <person name="Nishi S."/>
            <person name="Hori S."/>
            <person name="Arai W."/>
            <person name="Tsubouchi T."/>
            <person name="Morono Y."/>
            <person name="Uchiyama I."/>
            <person name="Ito T."/>
            <person name="Fujiyama A."/>
            <person name="Inagaki F."/>
            <person name="Takami H."/>
        </authorList>
    </citation>
    <scope>NUCLEOTIDE SEQUENCE</scope>
    <source>
        <strain evidence="2">Expedition CK06-06</strain>
    </source>
</reference>
<comment type="caution">
    <text evidence="2">The sequence shown here is derived from an EMBL/GenBank/DDBJ whole genome shotgun (WGS) entry which is preliminary data.</text>
</comment>
<feature type="region of interest" description="Disordered" evidence="1">
    <location>
        <begin position="206"/>
        <end position="232"/>
    </location>
</feature>
<protein>
    <recommendedName>
        <fullName evidence="3">Nucleotide pyrophosphatase</fullName>
    </recommendedName>
</protein>
<proteinExistence type="predicted"/>
<sequence length="281" mass="32434">DQLSEVSLYLAEEEKWDFFMTVFMGTDRIQHFFWKHIDENHPDYALNEYTERTKDYYKKLDQILRGFLDVAGEDTLTILLSDHGFCPIVKEVVLNNYLQEFGFLKTRNGKVDLEKSKAVSYGYGDIWLNIKGREPNGIIDAQGEYEESREEIINDLENLKIDRTYPIKQVKKREQIYWGPYVGGAPDLVVFFNSGWQAARRPEIEGHRKPSKRYVNDTPRWSGGHDGTHDPTDVPGILGFFGPNIVDRGEPLRAHLCDLAPTILNIMRLPLPVNMDGKILP</sequence>
<dbReference type="AlphaFoldDB" id="X0UFG8"/>
<dbReference type="Gene3D" id="3.40.720.10">
    <property type="entry name" value="Alkaline Phosphatase, subunit A"/>
    <property type="match status" value="1"/>
</dbReference>
<dbReference type="SUPFAM" id="SSF53649">
    <property type="entry name" value="Alkaline phosphatase-like"/>
    <property type="match status" value="1"/>
</dbReference>
<organism evidence="2">
    <name type="scientific">marine sediment metagenome</name>
    <dbReference type="NCBI Taxonomy" id="412755"/>
    <lineage>
        <taxon>unclassified sequences</taxon>
        <taxon>metagenomes</taxon>
        <taxon>ecological metagenomes</taxon>
    </lineage>
</organism>
<dbReference type="InterPro" id="IPR017850">
    <property type="entry name" value="Alkaline_phosphatase_core_sf"/>
</dbReference>